<organism evidence="3 4">
    <name type="scientific">Lagenidium giganteum</name>
    <dbReference type="NCBI Taxonomy" id="4803"/>
    <lineage>
        <taxon>Eukaryota</taxon>
        <taxon>Sar</taxon>
        <taxon>Stramenopiles</taxon>
        <taxon>Oomycota</taxon>
        <taxon>Peronosporomycetes</taxon>
        <taxon>Pythiales</taxon>
        <taxon>Pythiaceae</taxon>
    </lineage>
</organism>
<proteinExistence type="predicted"/>
<evidence type="ECO:0000313" key="3">
    <source>
        <dbReference type="EMBL" id="DAZ92404.1"/>
    </source>
</evidence>
<dbReference type="GO" id="GO:0030170">
    <property type="term" value="F:pyridoxal phosphate binding"/>
    <property type="evidence" value="ECO:0007669"/>
    <property type="project" value="InterPro"/>
</dbReference>
<dbReference type="Pfam" id="PF03473">
    <property type="entry name" value="MOSC"/>
    <property type="match status" value="1"/>
</dbReference>
<dbReference type="InterPro" id="IPR005302">
    <property type="entry name" value="MoCF_Sase_C"/>
</dbReference>
<dbReference type="PANTHER" id="PTHR14237">
    <property type="entry name" value="MOLYBDOPTERIN COFACTOR SULFURASE MOSC"/>
    <property type="match status" value="1"/>
</dbReference>
<keyword evidence="4" id="KW-1185">Reference proteome</keyword>
<comment type="caution">
    <text evidence="3">The sequence shown here is derived from an EMBL/GenBank/DDBJ whole genome shotgun (WGS) entry which is preliminary data.</text>
</comment>
<name>A0AAV2YH60_9STRA</name>
<reference evidence="3" key="2">
    <citation type="journal article" date="2023" name="Microbiol Resour">
        <title>Decontamination and Annotation of the Draft Genome Sequence of the Oomycete Lagenidium giganteum ARSEF 373.</title>
        <authorList>
            <person name="Morgan W.R."/>
            <person name="Tartar A."/>
        </authorList>
    </citation>
    <scope>NUCLEOTIDE SEQUENCE</scope>
    <source>
        <strain evidence="3">ARSEF 373</strain>
    </source>
</reference>
<feature type="transmembrane region" description="Helical" evidence="1">
    <location>
        <begin position="7"/>
        <end position="24"/>
    </location>
</feature>
<protein>
    <recommendedName>
        <fullName evidence="2">MOSC domain-containing protein</fullName>
    </recommendedName>
</protein>
<dbReference type="PROSITE" id="PS51340">
    <property type="entry name" value="MOSC"/>
    <property type="match status" value="1"/>
</dbReference>
<dbReference type="GO" id="GO:0030151">
    <property type="term" value="F:molybdenum ion binding"/>
    <property type="evidence" value="ECO:0007669"/>
    <property type="project" value="InterPro"/>
</dbReference>
<keyword evidence="1" id="KW-0472">Membrane</keyword>
<dbReference type="EMBL" id="DAKRPA010000437">
    <property type="protein sequence ID" value="DAZ92404.1"/>
    <property type="molecule type" value="Genomic_DNA"/>
</dbReference>
<keyword evidence="1" id="KW-0812">Transmembrane</keyword>
<dbReference type="InterPro" id="IPR005303">
    <property type="entry name" value="MOCOS_middle"/>
</dbReference>
<dbReference type="PANTHER" id="PTHR14237:SF19">
    <property type="entry name" value="MITOCHONDRIAL AMIDOXIME REDUCING COMPONENT 1"/>
    <property type="match status" value="1"/>
</dbReference>
<accession>A0AAV2YH60</accession>
<evidence type="ECO:0000313" key="4">
    <source>
        <dbReference type="Proteomes" id="UP001146120"/>
    </source>
</evidence>
<dbReference type="SUPFAM" id="SSF50800">
    <property type="entry name" value="PK beta-barrel domain-like"/>
    <property type="match status" value="1"/>
</dbReference>
<dbReference type="GO" id="GO:0003824">
    <property type="term" value="F:catalytic activity"/>
    <property type="evidence" value="ECO:0007669"/>
    <property type="project" value="InterPro"/>
</dbReference>
<sequence length="411" mass="45364">MDLPSPLVVGAVTLVIAVSVHVWLRQNVPDAATTTSSAPVANPKKKKKPIECFLEEDPALEQARADSAQVFPLNASVCTTDGRVVRVKGYDAATQSYTIEEEGADAPVAETVSAAALVTPEVQDFFIYPIKSCRGVRLDTVKITQQGILHDRAWMFIDTTGKFISQRRYPKMACIVPKLINPHDENTAAVVLTAEGMDDLVVPIISEGQGTEMQVRLWADRVQTVDQGDAAAAWINEYLKESRGRREFRLVRMKKSFQRATDPAYAPGHDTLFPDGFPFLVAAHASIDKLNESLEEKIPMDRFRPNIVLKGAPAFADEHWNCFIINGLRFRNIRPCARCSMPCVDQLEGVANPAREPQKTLTRLRNGVELGFINGKENESYFGSNLIVNKPGTLHVGDAVKVLTMKTAVYA</sequence>
<keyword evidence="1" id="KW-1133">Transmembrane helix</keyword>
<dbReference type="InterPro" id="IPR011037">
    <property type="entry name" value="Pyrv_Knase-like_insert_dom_sf"/>
</dbReference>
<dbReference type="Proteomes" id="UP001146120">
    <property type="component" value="Unassembled WGS sequence"/>
</dbReference>
<evidence type="ECO:0000256" key="1">
    <source>
        <dbReference type="SAM" id="Phobius"/>
    </source>
</evidence>
<dbReference type="AlphaFoldDB" id="A0AAV2YH60"/>
<dbReference type="Pfam" id="PF03476">
    <property type="entry name" value="MOSC_N"/>
    <property type="match status" value="1"/>
</dbReference>
<gene>
    <name evidence="3" type="ORF">N0F65_003787</name>
</gene>
<feature type="domain" description="MOSC" evidence="2">
    <location>
        <begin position="243"/>
        <end position="403"/>
    </location>
</feature>
<evidence type="ECO:0000259" key="2">
    <source>
        <dbReference type="PROSITE" id="PS51340"/>
    </source>
</evidence>
<reference evidence="3" key="1">
    <citation type="submission" date="2022-11" db="EMBL/GenBank/DDBJ databases">
        <authorList>
            <person name="Morgan W.R."/>
            <person name="Tartar A."/>
        </authorList>
    </citation>
    <scope>NUCLEOTIDE SEQUENCE</scope>
    <source>
        <strain evidence="3">ARSEF 373</strain>
    </source>
</reference>
<dbReference type="SUPFAM" id="SSF141673">
    <property type="entry name" value="MOSC N-terminal domain-like"/>
    <property type="match status" value="1"/>
</dbReference>